<keyword evidence="5" id="KW-0560">Oxidoreductase</keyword>
<keyword evidence="4" id="KW-0479">Metal-binding</keyword>
<organism evidence="7">
    <name type="scientific">Alsobacter sp. KACC 23698</name>
    <dbReference type="NCBI Taxonomy" id="3149229"/>
    <lineage>
        <taxon>Bacteria</taxon>
        <taxon>Pseudomonadati</taxon>
        <taxon>Pseudomonadota</taxon>
        <taxon>Alphaproteobacteria</taxon>
        <taxon>Hyphomicrobiales</taxon>
        <taxon>Alsobacteraceae</taxon>
        <taxon>Alsobacter</taxon>
    </lineage>
</organism>
<evidence type="ECO:0000256" key="5">
    <source>
        <dbReference type="ARBA" id="ARBA00023002"/>
    </source>
</evidence>
<dbReference type="InterPro" id="IPR011008">
    <property type="entry name" value="Dimeric_a/b-barrel"/>
</dbReference>
<dbReference type="PANTHER" id="PTHR30521:SF4">
    <property type="entry name" value="DEFERROCHELATASE"/>
    <property type="match status" value="1"/>
</dbReference>
<evidence type="ECO:0000256" key="1">
    <source>
        <dbReference type="ARBA" id="ARBA00001970"/>
    </source>
</evidence>
<sequence length="481" mass="51973">MTTTPINELLKRPIAWKTWGADPTVRRLLSGLQANIVKGHGREHTRNLFWSFQGADPNDLRAVVRRIGRNMPSALDQLQAAERFKETGVSGGPVLCFFLRPGGYAALQAAAAAPSAADFVEGMQVRGSSPAVTPPINDPPVAQWDATFQQPIDAMLLVAGDTAAEAAQTADLWKGRLEAAGATLLGFEDGTAIKRRVAEKFEGVEHFGYVDGRSQPLFLAEDVEGEPRSHWDPAFPPHQFLVQDPGADRPTSFGSFFVFRKLEQNVKGFKDQEEALSTALGLAGGPFEERAGALIVGRFEDGSPVALNPLPTDMPPPNDFTYAGDEQARRCPFVAHIRKTNPRGESPLHIAQDFGVATTTRQERGHIMARRGITYGSRVFDDAANDFTDEPTGGVGLLFMAYMASLSEQFEFTQATWANNPNFVAAGTGADIVMGQAAAGPIPIADGWSGGAPVTFSFDRFVTLKGGEYFFAPSRDFLKAV</sequence>
<dbReference type="GO" id="GO:0020037">
    <property type="term" value="F:heme binding"/>
    <property type="evidence" value="ECO:0007669"/>
    <property type="project" value="InterPro"/>
</dbReference>
<keyword evidence="6" id="KW-0408">Iron</keyword>
<dbReference type="InterPro" id="IPR006314">
    <property type="entry name" value="Dyp_peroxidase"/>
</dbReference>
<dbReference type="AlphaFoldDB" id="A0AAU7JLI8"/>
<dbReference type="PANTHER" id="PTHR30521">
    <property type="entry name" value="DEFERROCHELATASE/PEROXIDASE"/>
    <property type="match status" value="1"/>
</dbReference>
<comment type="cofactor">
    <cofactor evidence="1">
        <name>heme b</name>
        <dbReference type="ChEBI" id="CHEBI:60344"/>
    </cofactor>
</comment>
<dbReference type="PROSITE" id="PS51404">
    <property type="entry name" value="DYP_PEROXIDASE"/>
    <property type="match status" value="1"/>
</dbReference>
<dbReference type="EMBL" id="CP157484">
    <property type="protein sequence ID" value="XBO41257.1"/>
    <property type="molecule type" value="Genomic_DNA"/>
</dbReference>
<proteinExistence type="predicted"/>
<evidence type="ECO:0000313" key="7">
    <source>
        <dbReference type="EMBL" id="XBO41257.1"/>
    </source>
</evidence>
<gene>
    <name evidence="7" type="ORF">ABEG18_11020</name>
</gene>
<dbReference type="RefSeq" id="WP_406858106.1">
    <property type="nucleotide sequence ID" value="NZ_CP157484.1"/>
</dbReference>
<dbReference type="GO" id="GO:0004601">
    <property type="term" value="F:peroxidase activity"/>
    <property type="evidence" value="ECO:0007669"/>
    <property type="project" value="UniProtKB-KW"/>
</dbReference>
<keyword evidence="3" id="KW-0349">Heme</keyword>
<evidence type="ECO:0000256" key="4">
    <source>
        <dbReference type="ARBA" id="ARBA00022723"/>
    </source>
</evidence>
<name>A0AAU7JLI8_9HYPH</name>
<evidence type="ECO:0000256" key="6">
    <source>
        <dbReference type="ARBA" id="ARBA00023004"/>
    </source>
</evidence>
<accession>A0AAU7JLI8</accession>
<evidence type="ECO:0000256" key="3">
    <source>
        <dbReference type="ARBA" id="ARBA00022617"/>
    </source>
</evidence>
<evidence type="ECO:0008006" key="8">
    <source>
        <dbReference type="Google" id="ProtNLM"/>
    </source>
</evidence>
<dbReference type="GO" id="GO:0046872">
    <property type="term" value="F:metal ion binding"/>
    <property type="evidence" value="ECO:0007669"/>
    <property type="project" value="UniProtKB-KW"/>
</dbReference>
<evidence type="ECO:0000256" key="2">
    <source>
        <dbReference type="ARBA" id="ARBA00022559"/>
    </source>
</evidence>
<keyword evidence="2" id="KW-0575">Peroxidase</keyword>
<reference evidence="7" key="1">
    <citation type="submission" date="2024-05" db="EMBL/GenBank/DDBJ databases">
        <authorList>
            <person name="Kim S."/>
            <person name="Heo J."/>
            <person name="Choi H."/>
            <person name="Choi Y."/>
            <person name="Kwon S.-W."/>
            <person name="Kim Y."/>
        </authorList>
    </citation>
    <scope>NUCLEOTIDE SEQUENCE</scope>
    <source>
        <strain evidence="7">KACC 23698</strain>
    </source>
</reference>
<dbReference type="GO" id="GO:0005829">
    <property type="term" value="C:cytosol"/>
    <property type="evidence" value="ECO:0007669"/>
    <property type="project" value="TreeGrafter"/>
</dbReference>
<dbReference type="SUPFAM" id="SSF54909">
    <property type="entry name" value="Dimeric alpha+beta barrel"/>
    <property type="match status" value="1"/>
</dbReference>
<protein>
    <recommendedName>
        <fullName evidence="8">Peroxidase</fullName>
    </recommendedName>
</protein>